<feature type="region of interest" description="Disordered" evidence="1">
    <location>
        <begin position="1"/>
        <end position="63"/>
    </location>
</feature>
<evidence type="ECO:0000313" key="3">
    <source>
        <dbReference type="EMBL" id="KOM55585.1"/>
    </source>
</evidence>
<dbReference type="Gramene" id="KOM55585">
    <property type="protein sequence ID" value="KOM55585"/>
    <property type="gene ID" value="LR48_Vigan10g147700"/>
</dbReference>
<protein>
    <recommendedName>
        <fullName evidence="2">(+)RNA virus helicase C-terminal domain-containing protein</fullName>
    </recommendedName>
</protein>
<dbReference type="AlphaFoldDB" id="A0A0L9VKL0"/>
<proteinExistence type="predicted"/>
<dbReference type="InterPro" id="IPR027417">
    <property type="entry name" value="P-loop_NTPase"/>
</dbReference>
<dbReference type="EMBL" id="CM003380">
    <property type="protein sequence ID" value="KOM55585.1"/>
    <property type="molecule type" value="Genomic_DNA"/>
</dbReference>
<name>A0A0L9VKL0_PHAAN</name>
<feature type="compositionally biased region" description="Basic and acidic residues" evidence="1">
    <location>
        <begin position="1"/>
        <end position="42"/>
    </location>
</feature>
<evidence type="ECO:0000256" key="1">
    <source>
        <dbReference type="SAM" id="MobiDB-lite"/>
    </source>
</evidence>
<feature type="domain" description="(+)RNA virus helicase C-terminal" evidence="2">
    <location>
        <begin position="135"/>
        <end position="418"/>
    </location>
</feature>
<dbReference type="Pfam" id="PF01443">
    <property type="entry name" value="Viral_helicase1"/>
    <property type="match status" value="1"/>
</dbReference>
<organism evidence="3 4">
    <name type="scientific">Phaseolus angularis</name>
    <name type="common">Azuki bean</name>
    <name type="synonym">Vigna angularis</name>
    <dbReference type="NCBI Taxonomy" id="3914"/>
    <lineage>
        <taxon>Eukaryota</taxon>
        <taxon>Viridiplantae</taxon>
        <taxon>Streptophyta</taxon>
        <taxon>Embryophyta</taxon>
        <taxon>Tracheophyta</taxon>
        <taxon>Spermatophyta</taxon>
        <taxon>Magnoliopsida</taxon>
        <taxon>eudicotyledons</taxon>
        <taxon>Gunneridae</taxon>
        <taxon>Pentapetalae</taxon>
        <taxon>rosids</taxon>
        <taxon>fabids</taxon>
        <taxon>Fabales</taxon>
        <taxon>Fabaceae</taxon>
        <taxon>Papilionoideae</taxon>
        <taxon>50 kb inversion clade</taxon>
        <taxon>NPAAA clade</taxon>
        <taxon>indigoferoid/millettioid clade</taxon>
        <taxon>Phaseoleae</taxon>
        <taxon>Vigna</taxon>
    </lineage>
</organism>
<dbReference type="PROSITE" id="PS51657">
    <property type="entry name" value="PSRV_HELICASE"/>
    <property type="match status" value="1"/>
</dbReference>
<gene>
    <name evidence="3" type="ORF">LR48_Vigan10g147700</name>
</gene>
<dbReference type="Proteomes" id="UP000053144">
    <property type="component" value="Chromosome 10"/>
</dbReference>
<dbReference type="Gene3D" id="3.40.50.300">
    <property type="entry name" value="P-loop containing nucleotide triphosphate hydrolases"/>
    <property type="match status" value="1"/>
</dbReference>
<dbReference type="GO" id="GO:0005524">
    <property type="term" value="F:ATP binding"/>
    <property type="evidence" value="ECO:0007669"/>
    <property type="project" value="InterPro"/>
</dbReference>
<evidence type="ECO:0000259" key="2">
    <source>
        <dbReference type="PROSITE" id="PS51657"/>
    </source>
</evidence>
<evidence type="ECO:0000313" key="4">
    <source>
        <dbReference type="Proteomes" id="UP000053144"/>
    </source>
</evidence>
<sequence>MGKTDSKVNEVERRKFANKSARQEYRQKDSTSEKELKQDQSDKSGNPGLSLDSDRRSALPLSDPAFSKENHLRVLNKTLGSDRYQGQRQLEFIAECAKEANFTATGKPFKKFPRDYFEKSGIYNLFQKYLSGNVGKGCNLTKKETSVILNLLKTCQPSVDFLAAAITGVPGSGKSTLLKKIQSSKVFNSCVVLCNETHKVSYNQIPATYTAKEILLLPYDHIRFDVLFVDEYTLVTAGEILLLQRKLGAKIVVVFGDRSQGSSANAGSPEWLVFPVVYCSTNSYRCGKATAKFCKCQGIDFEPNSEIEDQVEIKDYEGYSEPTEANIVFSEDTRRDLQSCNIGSSLIVDIQGCEFESVTVFIRAKDLEAFNNSHDRTVGLTRHRSKIIFRVEQEIRETVENGQGAAQYRPATYRYGPQ</sequence>
<dbReference type="SUPFAM" id="SSF52540">
    <property type="entry name" value="P-loop containing nucleoside triphosphate hydrolases"/>
    <property type="match status" value="1"/>
</dbReference>
<reference evidence="4" key="1">
    <citation type="journal article" date="2015" name="Proc. Natl. Acad. Sci. U.S.A.">
        <title>Genome sequencing of adzuki bean (Vigna angularis) provides insight into high starch and low fat accumulation and domestication.</title>
        <authorList>
            <person name="Yang K."/>
            <person name="Tian Z."/>
            <person name="Chen C."/>
            <person name="Luo L."/>
            <person name="Zhao B."/>
            <person name="Wang Z."/>
            <person name="Yu L."/>
            <person name="Li Y."/>
            <person name="Sun Y."/>
            <person name="Li W."/>
            <person name="Chen Y."/>
            <person name="Li Y."/>
            <person name="Zhang Y."/>
            <person name="Ai D."/>
            <person name="Zhao J."/>
            <person name="Shang C."/>
            <person name="Ma Y."/>
            <person name="Wu B."/>
            <person name="Wang M."/>
            <person name="Gao L."/>
            <person name="Sun D."/>
            <person name="Zhang P."/>
            <person name="Guo F."/>
            <person name="Wang W."/>
            <person name="Li Y."/>
            <person name="Wang J."/>
            <person name="Varshney R.K."/>
            <person name="Wang J."/>
            <person name="Ling H.Q."/>
            <person name="Wan P."/>
        </authorList>
    </citation>
    <scope>NUCLEOTIDE SEQUENCE</scope>
    <source>
        <strain evidence="4">cv. Jingnong 6</strain>
    </source>
</reference>
<dbReference type="InterPro" id="IPR027351">
    <property type="entry name" value="(+)RNA_virus_helicase_core_dom"/>
</dbReference>
<accession>A0A0L9VKL0</accession>